<dbReference type="InterPro" id="IPR058030">
    <property type="entry name" value="TRIM8/14/16/25/29/45/65_CC"/>
</dbReference>
<dbReference type="Pfam" id="PF25600">
    <property type="entry name" value="TRIM_CC"/>
    <property type="match status" value="1"/>
</dbReference>
<dbReference type="AlphaFoldDB" id="A0A315VEI9"/>
<dbReference type="InterPro" id="IPR004020">
    <property type="entry name" value="DAPIN"/>
</dbReference>
<dbReference type="InterPro" id="IPR003879">
    <property type="entry name" value="Butyrophylin_SPRY"/>
</dbReference>
<evidence type="ECO:0000259" key="2">
    <source>
        <dbReference type="PROSITE" id="PS50188"/>
    </source>
</evidence>
<dbReference type="Pfam" id="PF00622">
    <property type="entry name" value="SPRY"/>
    <property type="match status" value="1"/>
</dbReference>
<dbReference type="Proteomes" id="UP000250572">
    <property type="component" value="Unassembled WGS sequence"/>
</dbReference>
<dbReference type="InterPro" id="IPR011029">
    <property type="entry name" value="DEATH-like_dom_sf"/>
</dbReference>
<dbReference type="SUPFAM" id="SSF49899">
    <property type="entry name" value="Concanavalin A-like lectins/glucanases"/>
    <property type="match status" value="1"/>
</dbReference>
<dbReference type="CDD" id="cd08321">
    <property type="entry name" value="Pyrin_ASC-like"/>
    <property type="match status" value="1"/>
</dbReference>
<dbReference type="InterPro" id="IPR001870">
    <property type="entry name" value="B30.2/SPRY"/>
</dbReference>
<dbReference type="SMART" id="SM00449">
    <property type="entry name" value="SPRY"/>
    <property type="match status" value="1"/>
</dbReference>
<name>A0A315VEI9_GAMAF</name>
<evidence type="ECO:0000259" key="3">
    <source>
        <dbReference type="PROSITE" id="PS50824"/>
    </source>
</evidence>
<dbReference type="FunFam" id="2.60.120.920:FF:000004">
    <property type="entry name" value="Butyrophilin subfamily 1 member A1"/>
    <property type="match status" value="1"/>
</dbReference>
<keyword evidence="1" id="KW-0175">Coiled coil</keyword>
<dbReference type="PANTHER" id="PTHR24103">
    <property type="entry name" value="E3 UBIQUITIN-PROTEIN LIGASE TRIM"/>
    <property type="match status" value="1"/>
</dbReference>
<feature type="coiled-coil region" evidence="1">
    <location>
        <begin position="158"/>
        <end position="207"/>
    </location>
</feature>
<dbReference type="Pfam" id="PF02758">
    <property type="entry name" value="PYRIN"/>
    <property type="match status" value="1"/>
</dbReference>
<dbReference type="SMART" id="SM01289">
    <property type="entry name" value="PYRIN"/>
    <property type="match status" value="1"/>
</dbReference>
<protein>
    <recommendedName>
        <fullName evidence="6">B30.2/SPRY domain-containing protein</fullName>
    </recommendedName>
</protein>
<dbReference type="Gene3D" id="1.10.533.10">
    <property type="entry name" value="Death Domain, Fas"/>
    <property type="match status" value="1"/>
</dbReference>
<organism evidence="4 5">
    <name type="scientific">Gambusia affinis</name>
    <name type="common">Western mosquitofish</name>
    <name type="synonym">Heterandria affinis</name>
    <dbReference type="NCBI Taxonomy" id="33528"/>
    <lineage>
        <taxon>Eukaryota</taxon>
        <taxon>Metazoa</taxon>
        <taxon>Chordata</taxon>
        <taxon>Craniata</taxon>
        <taxon>Vertebrata</taxon>
        <taxon>Euteleostomi</taxon>
        <taxon>Actinopterygii</taxon>
        <taxon>Neopterygii</taxon>
        <taxon>Teleostei</taxon>
        <taxon>Neoteleostei</taxon>
        <taxon>Acanthomorphata</taxon>
        <taxon>Ovalentaria</taxon>
        <taxon>Atherinomorphae</taxon>
        <taxon>Cyprinodontiformes</taxon>
        <taxon>Poeciliidae</taxon>
        <taxon>Poeciliinae</taxon>
        <taxon>Gambusia</taxon>
    </lineage>
</organism>
<proteinExistence type="predicted"/>
<evidence type="ECO:0000313" key="5">
    <source>
        <dbReference type="Proteomes" id="UP000250572"/>
    </source>
</evidence>
<sequence length="485" mass="54449">MPTAKEDLWKTLENLTGEQFKKFKWLLQDDGNAIPVSRLEKADRTDTVDLMVQKYGEAKAVRRSLQVLEKIGRNDLVQRLSNTRPAQRGEFENGLAAVPSQCESERQKSRLKEMKSETRLKIKERKMKICEIQRSAELSRKSAERQIAESQQTFKVLIRSVEESLSHLTKAVEEKQQTFQTQAEQLIRKLEEEISGLTKSEEDLDRLLLTDTNLQFPQDVKTSDLTEFSVHQPSYGETVMASVDKLKEMLDGEMKRFLSKAKLIRMQQFAVDVTLDPDTAHPNLVLSPDGKQVHCGGVKQNLPDNPERFDTAANVLGRQSFSSGRVYFEVEVRGKTAWDVGVVYGSIGRKGSISSSSASGLWAVGLRSGDTIKAAGLNLDVKTPLNKVGVFVDYKVGSIIFYNVESAEQIHRCSDCSFTEKLYPFFSPGVYHGGLNAKPLVISQTTGTQTVRPMRKNCFCSSSHTSSIFTSPSAFLYSIWKSRPL</sequence>
<dbReference type="PRINTS" id="PR01407">
    <property type="entry name" value="BUTYPHLNCDUF"/>
</dbReference>
<dbReference type="InterPro" id="IPR003877">
    <property type="entry name" value="SPRY_dom"/>
</dbReference>
<evidence type="ECO:0000256" key="1">
    <source>
        <dbReference type="SAM" id="Coils"/>
    </source>
</evidence>
<dbReference type="STRING" id="33528.ENSGAFP00000001120"/>
<dbReference type="SUPFAM" id="SSF47986">
    <property type="entry name" value="DEATH domain"/>
    <property type="match status" value="1"/>
</dbReference>
<evidence type="ECO:0000313" key="4">
    <source>
        <dbReference type="EMBL" id="PWA21813.1"/>
    </source>
</evidence>
<dbReference type="PROSITE" id="PS50188">
    <property type="entry name" value="B302_SPRY"/>
    <property type="match status" value="1"/>
</dbReference>
<dbReference type="InterPro" id="IPR043136">
    <property type="entry name" value="B30.2/SPRY_sf"/>
</dbReference>
<accession>A0A315VEI9</accession>
<feature type="domain" description="B30.2/SPRY" evidence="2">
    <location>
        <begin position="253"/>
        <end position="447"/>
    </location>
</feature>
<evidence type="ECO:0008006" key="6">
    <source>
        <dbReference type="Google" id="ProtNLM"/>
    </source>
</evidence>
<gene>
    <name evidence="4" type="ORF">CCH79_00017790</name>
</gene>
<dbReference type="PROSITE" id="PS50824">
    <property type="entry name" value="DAPIN"/>
    <property type="match status" value="1"/>
</dbReference>
<comment type="caution">
    <text evidence="4">The sequence shown here is derived from an EMBL/GenBank/DDBJ whole genome shotgun (WGS) entry which is preliminary data.</text>
</comment>
<dbReference type="Gene3D" id="2.60.120.920">
    <property type="match status" value="1"/>
</dbReference>
<feature type="domain" description="Pyrin" evidence="3">
    <location>
        <begin position="1"/>
        <end position="86"/>
    </location>
</feature>
<dbReference type="InterPro" id="IPR013320">
    <property type="entry name" value="ConA-like_dom_sf"/>
</dbReference>
<dbReference type="SMART" id="SM00589">
    <property type="entry name" value="PRY"/>
    <property type="match status" value="1"/>
</dbReference>
<keyword evidence="5" id="KW-1185">Reference proteome</keyword>
<dbReference type="CDD" id="cd13733">
    <property type="entry name" value="SPRY_PRY_C-I_1"/>
    <property type="match status" value="1"/>
</dbReference>
<dbReference type="InterPro" id="IPR006574">
    <property type="entry name" value="PRY"/>
</dbReference>
<dbReference type="InterPro" id="IPR050143">
    <property type="entry name" value="TRIM/RBCC"/>
</dbReference>
<reference evidence="4 5" key="1">
    <citation type="journal article" date="2018" name="G3 (Bethesda)">
        <title>A High-Quality Reference Genome for the Invasive Mosquitofish Gambusia affinis Using a Chicago Library.</title>
        <authorList>
            <person name="Hoffberg S.L."/>
            <person name="Troendle N.J."/>
            <person name="Glenn T.C."/>
            <person name="Mahmud O."/>
            <person name="Louha S."/>
            <person name="Chalopin D."/>
            <person name="Bennetzen J.L."/>
            <person name="Mauricio R."/>
        </authorList>
    </citation>
    <scope>NUCLEOTIDE SEQUENCE [LARGE SCALE GENOMIC DNA]</scope>
    <source>
        <strain evidence="4">NE01/NJP1002.9</strain>
        <tissue evidence="4">Muscle</tissue>
    </source>
</reference>
<dbReference type="Pfam" id="PF13765">
    <property type="entry name" value="PRY"/>
    <property type="match status" value="1"/>
</dbReference>
<dbReference type="EMBL" id="NHOQ01001892">
    <property type="protein sequence ID" value="PWA21813.1"/>
    <property type="molecule type" value="Genomic_DNA"/>
</dbReference>